<dbReference type="EMBL" id="BAABME010011271">
    <property type="protein sequence ID" value="GAA0183510.1"/>
    <property type="molecule type" value="Genomic_DNA"/>
</dbReference>
<keyword evidence="2" id="KW-1185">Reference proteome</keyword>
<evidence type="ECO:0000313" key="1">
    <source>
        <dbReference type="EMBL" id="GAA0183510.1"/>
    </source>
</evidence>
<dbReference type="Proteomes" id="UP001454036">
    <property type="component" value="Unassembled WGS sequence"/>
</dbReference>
<evidence type="ECO:0000313" key="2">
    <source>
        <dbReference type="Proteomes" id="UP001454036"/>
    </source>
</evidence>
<dbReference type="AlphaFoldDB" id="A0AAV3RSG6"/>
<organism evidence="1 2">
    <name type="scientific">Lithospermum erythrorhizon</name>
    <name type="common">Purple gromwell</name>
    <name type="synonym">Lithospermum officinale var. erythrorhizon</name>
    <dbReference type="NCBI Taxonomy" id="34254"/>
    <lineage>
        <taxon>Eukaryota</taxon>
        <taxon>Viridiplantae</taxon>
        <taxon>Streptophyta</taxon>
        <taxon>Embryophyta</taxon>
        <taxon>Tracheophyta</taxon>
        <taxon>Spermatophyta</taxon>
        <taxon>Magnoliopsida</taxon>
        <taxon>eudicotyledons</taxon>
        <taxon>Gunneridae</taxon>
        <taxon>Pentapetalae</taxon>
        <taxon>asterids</taxon>
        <taxon>lamiids</taxon>
        <taxon>Boraginales</taxon>
        <taxon>Boraginaceae</taxon>
        <taxon>Boraginoideae</taxon>
        <taxon>Lithospermeae</taxon>
        <taxon>Lithospermum</taxon>
    </lineage>
</organism>
<comment type="caution">
    <text evidence="1">The sequence shown here is derived from an EMBL/GenBank/DDBJ whole genome shotgun (WGS) entry which is preliminary data.</text>
</comment>
<sequence length="95" mass="10691">MASLGLGSHASHKAYRLWLQIILLSSILFNFSSPPFMFNTSDLPFLSFFQAASASRALGDGHSLLSQQTHDLREELARQRLKVGTWEQELEDLRG</sequence>
<gene>
    <name evidence="1" type="ORF">LIER_30907</name>
</gene>
<accession>A0AAV3RSG6</accession>
<name>A0AAV3RSG6_LITER</name>
<proteinExistence type="predicted"/>
<reference evidence="1 2" key="1">
    <citation type="submission" date="2024-01" db="EMBL/GenBank/DDBJ databases">
        <title>The complete chloroplast genome sequence of Lithospermum erythrorhizon: insights into the phylogenetic relationship among Boraginaceae species and the maternal lineages of purple gromwells.</title>
        <authorList>
            <person name="Okada T."/>
            <person name="Watanabe K."/>
        </authorList>
    </citation>
    <scope>NUCLEOTIDE SEQUENCE [LARGE SCALE GENOMIC DNA]</scope>
</reference>
<protein>
    <submittedName>
        <fullName evidence="1">Uncharacterized protein</fullName>
    </submittedName>
</protein>